<dbReference type="PROSITE" id="PS50066">
    <property type="entry name" value="MADS_BOX_2"/>
    <property type="match status" value="1"/>
</dbReference>
<keyword evidence="3" id="KW-0238">DNA-binding</keyword>
<dbReference type="SMART" id="SM00432">
    <property type="entry name" value="MADS"/>
    <property type="match status" value="1"/>
</dbReference>
<dbReference type="EMBL" id="CABITT030000008">
    <property type="protein sequence ID" value="VVB15229.1"/>
    <property type="molecule type" value="Genomic_DNA"/>
</dbReference>
<evidence type="ECO:0000259" key="7">
    <source>
        <dbReference type="PROSITE" id="PS50066"/>
    </source>
</evidence>
<sequence length="149" mass="17547">MDSKLCPRHTTRFKRSSHRDSKTTSTSLALREDTMFKKAYELSTLCDIEVCVLYYGRDGELIKTCPEDKAKVRDMAERFSQLSHIEKRKKSSNLSEFLSKKMSKDKKDDFNKFTQKLLEMEHSLERRLPILQDRLGLLFLILVVFLLNH</sequence>
<keyword evidence="2" id="KW-0805">Transcription regulation</keyword>
<keyword evidence="5" id="KW-0539">Nucleus</keyword>
<dbReference type="GO" id="GO:0005634">
    <property type="term" value="C:nucleus"/>
    <property type="evidence" value="ECO:0007669"/>
    <property type="project" value="UniProtKB-SubCell"/>
</dbReference>
<keyword evidence="4" id="KW-0804">Transcription</keyword>
<proteinExistence type="predicted"/>
<name>A0A565CNL5_9BRAS</name>
<protein>
    <recommendedName>
        <fullName evidence="7">MADS-box domain-containing protein</fullName>
    </recommendedName>
</protein>
<evidence type="ECO:0000256" key="6">
    <source>
        <dbReference type="SAM" id="MobiDB-lite"/>
    </source>
</evidence>
<dbReference type="GO" id="GO:0003677">
    <property type="term" value="F:DNA binding"/>
    <property type="evidence" value="ECO:0007669"/>
    <property type="project" value="UniProtKB-KW"/>
</dbReference>
<evidence type="ECO:0000256" key="4">
    <source>
        <dbReference type="ARBA" id="ARBA00023163"/>
    </source>
</evidence>
<evidence type="ECO:0000256" key="2">
    <source>
        <dbReference type="ARBA" id="ARBA00023015"/>
    </source>
</evidence>
<accession>A0A565CNL5</accession>
<feature type="compositionally biased region" description="Basic residues" evidence="6">
    <location>
        <begin position="1"/>
        <end position="17"/>
    </location>
</feature>
<dbReference type="AlphaFoldDB" id="A0A565CNL5"/>
<dbReference type="InterPro" id="IPR002100">
    <property type="entry name" value="TF_MADSbox"/>
</dbReference>
<comment type="subcellular location">
    <subcellularLocation>
        <location evidence="1">Nucleus</location>
    </subcellularLocation>
</comment>
<reference evidence="8" key="1">
    <citation type="submission" date="2019-07" db="EMBL/GenBank/DDBJ databases">
        <authorList>
            <person name="Dittberner H."/>
        </authorList>
    </citation>
    <scope>NUCLEOTIDE SEQUENCE [LARGE SCALE GENOMIC DNA]</scope>
</reference>
<evidence type="ECO:0000256" key="1">
    <source>
        <dbReference type="ARBA" id="ARBA00004123"/>
    </source>
</evidence>
<feature type="region of interest" description="Disordered" evidence="6">
    <location>
        <begin position="1"/>
        <end position="25"/>
    </location>
</feature>
<dbReference type="Pfam" id="PF00319">
    <property type="entry name" value="SRF-TF"/>
    <property type="match status" value="1"/>
</dbReference>
<evidence type="ECO:0000256" key="5">
    <source>
        <dbReference type="ARBA" id="ARBA00023242"/>
    </source>
</evidence>
<evidence type="ECO:0000313" key="8">
    <source>
        <dbReference type="EMBL" id="VVB15229.1"/>
    </source>
</evidence>
<evidence type="ECO:0000313" key="9">
    <source>
        <dbReference type="Proteomes" id="UP000489600"/>
    </source>
</evidence>
<gene>
    <name evidence="8" type="ORF">ANE_LOCUS25673</name>
</gene>
<dbReference type="PRINTS" id="PR00404">
    <property type="entry name" value="MADSDOMAIN"/>
</dbReference>
<keyword evidence="9" id="KW-1185">Reference proteome</keyword>
<dbReference type="SUPFAM" id="SSF55455">
    <property type="entry name" value="SRF-like"/>
    <property type="match status" value="1"/>
</dbReference>
<dbReference type="GO" id="GO:0046983">
    <property type="term" value="F:protein dimerization activity"/>
    <property type="evidence" value="ECO:0007669"/>
    <property type="project" value="InterPro"/>
</dbReference>
<dbReference type="InterPro" id="IPR036879">
    <property type="entry name" value="TF_MADSbox_sf"/>
</dbReference>
<feature type="domain" description="MADS-box" evidence="7">
    <location>
        <begin position="20"/>
        <end position="68"/>
    </location>
</feature>
<dbReference type="OrthoDB" id="1306420at2759"/>
<comment type="caution">
    <text evidence="8">The sequence shown here is derived from an EMBL/GenBank/DDBJ whole genome shotgun (WGS) entry which is preliminary data.</text>
</comment>
<organism evidence="8 9">
    <name type="scientific">Arabis nemorensis</name>
    <dbReference type="NCBI Taxonomy" id="586526"/>
    <lineage>
        <taxon>Eukaryota</taxon>
        <taxon>Viridiplantae</taxon>
        <taxon>Streptophyta</taxon>
        <taxon>Embryophyta</taxon>
        <taxon>Tracheophyta</taxon>
        <taxon>Spermatophyta</taxon>
        <taxon>Magnoliopsida</taxon>
        <taxon>eudicotyledons</taxon>
        <taxon>Gunneridae</taxon>
        <taxon>Pentapetalae</taxon>
        <taxon>rosids</taxon>
        <taxon>malvids</taxon>
        <taxon>Brassicales</taxon>
        <taxon>Brassicaceae</taxon>
        <taxon>Arabideae</taxon>
        <taxon>Arabis</taxon>
    </lineage>
</organism>
<dbReference type="Gene3D" id="3.40.1810.10">
    <property type="entry name" value="Transcription factor, MADS-box"/>
    <property type="match status" value="1"/>
</dbReference>
<dbReference type="Proteomes" id="UP000489600">
    <property type="component" value="Unassembled WGS sequence"/>
</dbReference>
<evidence type="ECO:0000256" key="3">
    <source>
        <dbReference type="ARBA" id="ARBA00023125"/>
    </source>
</evidence>